<gene>
    <name evidence="2" type="ORF">ASU33_19680</name>
</gene>
<keyword evidence="1" id="KW-0472">Membrane</keyword>
<evidence type="ECO:0008006" key="4">
    <source>
        <dbReference type="Google" id="ProtNLM"/>
    </source>
</evidence>
<dbReference type="Proteomes" id="UP000054223">
    <property type="component" value="Unassembled WGS sequence"/>
</dbReference>
<organism evidence="2 3">
    <name type="scientific">Solirubrum puertoriconensis</name>
    <dbReference type="NCBI Taxonomy" id="1751427"/>
    <lineage>
        <taxon>Bacteria</taxon>
        <taxon>Pseudomonadati</taxon>
        <taxon>Bacteroidota</taxon>
        <taxon>Cytophagia</taxon>
        <taxon>Cytophagales</taxon>
    </lineage>
</organism>
<proteinExistence type="predicted"/>
<dbReference type="RefSeq" id="WP_059068473.1">
    <property type="nucleotide sequence ID" value="NZ_LNAL01000005.1"/>
</dbReference>
<evidence type="ECO:0000313" key="2">
    <source>
        <dbReference type="EMBL" id="KUG09047.1"/>
    </source>
</evidence>
<keyword evidence="1" id="KW-1133">Transmembrane helix</keyword>
<dbReference type="AlphaFoldDB" id="A0A9X0HN43"/>
<evidence type="ECO:0000313" key="3">
    <source>
        <dbReference type="Proteomes" id="UP000054223"/>
    </source>
</evidence>
<feature type="transmembrane region" description="Helical" evidence="1">
    <location>
        <begin position="191"/>
        <end position="208"/>
    </location>
</feature>
<reference evidence="2 3" key="1">
    <citation type="submission" date="2015-11" db="EMBL/GenBank/DDBJ databases">
        <title>Solirubrum puertoriconensis gen. nov. an environmental bacteria isolated in Puerto Rico.</title>
        <authorList>
            <person name="Cuebas-Irizarry M.F."/>
            <person name="Montalvo-Rodriguez R."/>
        </authorList>
    </citation>
    <scope>NUCLEOTIDE SEQUENCE [LARGE SCALE GENOMIC DNA]</scope>
    <source>
        <strain evidence="2 3">MC1A</strain>
    </source>
</reference>
<feature type="transmembrane region" description="Helical" evidence="1">
    <location>
        <begin position="53"/>
        <end position="72"/>
    </location>
</feature>
<sequence>MERPFIISYFALRRTVGWLGIAFPLVLILGSVTLSNCEWPDIQSSISGYYHTVMRDVFVGTLCIVAFFLFAYRAYSPWDAVAGRAASVFALGVAFFPTTLEPPYTVCTRLPLAPAPWVGTVHYICAALLFTIFTLFSLVLFTRTDHYVTPSKRIRNGVYRGCGTVMAACIALLTAYFLLDEPAALRPYKPVFWLEGIALISFGISWLTKGEFLFPDSEQEAAAKRSAIASAAKQLPQAS</sequence>
<keyword evidence="1" id="KW-0812">Transmembrane</keyword>
<keyword evidence="3" id="KW-1185">Reference proteome</keyword>
<feature type="transmembrane region" description="Helical" evidence="1">
    <location>
        <begin position="81"/>
        <end position="100"/>
    </location>
</feature>
<evidence type="ECO:0000256" key="1">
    <source>
        <dbReference type="SAM" id="Phobius"/>
    </source>
</evidence>
<feature type="transmembrane region" description="Helical" evidence="1">
    <location>
        <begin position="161"/>
        <end position="179"/>
    </location>
</feature>
<dbReference type="EMBL" id="LNAL01000005">
    <property type="protein sequence ID" value="KUG09047.1"/>
    <property type="molecule type" value="Genomic_DNA"/>
</dbReference>
<feature type="transmembrane region" description="Helical" evidence="1">
    <location>
        <begin position="12"/>
        <end position="33"/>
    </location>
</feature>
<accession>A0A9X0HN43</accession>
<name>A0A9X0HN43_SOLP1</name>
<feature type="transmembrane region" description="Helical" evidence="1">
    <location>
        <begin position="120"/>
        <end position="141"/>
    </location>
</feature>
<comment type="caution">
    <text evidence="2">The sequence shown here is derived from an EMBL/GenBank/DDBJ whole genome shotgun (WGS) entry which is preliminary data.</text>
</comment>
<protein>
    <recommendedName>
        <fullName evidence="4">DUF998 domain-containing protein</fullName>
    </recommendedName>
</protein>
<dbReference type="OrthoDB" id="9803163at2"/>